<dbReference type="PROSITE" id="PS50112">
    <property type="entry name" value="PAS"/>
    <property type="match status" value="2"/>
</dbReference>
<dbReference type="Proteomes" id="UP001586593">
    <property type="component" value="Unassembled WGS sequence"/>
</dbReference>
<dbReference type="InterPro" id="IPR036890">
    <property type="entry name" value="HATPase_C_sf"/>
</dbReference>
<dbReference type="NCBIfam" id="TIGR00229">
    <property type="entry name" value="sensory_box"/>
    <property type="match status" value="2"/>
</dbReference>
<feature type="domain" description="PAS" evidence="3">
    <location>
        <begin position="457"/>
        <end position="530"/>
    </location>
</feature>
<dbReference type="CDD" id="cd00130">
    <property type="entry name" value="PAS"/>
    <property type="match status" value="2"/>
</dbReference>
<feature type="region of interest" description="Disordered" evidence="2">
    <location>
        <begin position="815"/>
        <end position="887"/>
    </location>
</feature>
<dbReference type="Gene3D" id="1.10.287.130">
    <property type="match status" value="1"/>
</dbReference>
<evidence type="ECO:0000256" key="1">
    <source>
        <dbReference type="ARBA" id="ARBA00022553"/>
    </source>
</evidence>
<dbReference type="SUPFAM" id="SSF55785">
    <property type="entry name" value="PYP-like sensor domain (PAS domain)"/>
    <property type="match status" value="2"/>
</dbReference>
<comment type="caution">
    <text evidence="4">The sequence shown here is derived from an EMBL/GenBank/DDBJ whole genome shotgun (WGS) entry which is preliminary data.</text>
</comment>
<dbReference type="SUPFAM" id="SSF55874">
    <property type="entry name" value="ATPase domain of HSP90 chaperone/DNA topoisomerase II/histidine kinase"/>
    <property type="match status" value="1"/>
</dbReference>
<dbReference type="Gene3D" id="3.30.565.10">
    <property type="entry name" value="Histidine kinase-like ATPase, C-terminal domain"/>
    <property type="match status" value="1"/>
</dbReference>
<feature type="region of interest" description="Disordered" evidence="2">
    <location>
        <begin position="354"/>
        <end position="405"/>
    </location>
</feature>
<dbReference type="Pfam" id="PF00989">
    <property type="entry name" value="PAS"/>
    <property type="match status" value="1"/>
</dbReference>
<accession>A0ABR3VS20</accession>
<feature type="region of interest" description="Disordered" evidence="2">
    <location>
        <begin position="70"/>
        <end position="91"/>
    </location>
</feature>
<feature type="compositionally biased region" description="Low complexity" evidence="2">
    <location>
        <begin position="70"/>
        <end position="83"/>
    </location>
</feature>
<feature type="region of interest" description="Disordered" evidence="2">
    <location>
        <begin position="643"/>
        <end position="700"/>
    </location>
</feature>
<feature type="compositionally biased region" description="Acidic residues" evidence="2">
    <location>
        <begin position="687"/>
        <end position="697"/>
    </location>
</feature>
<dbReference type="SMART" id="SM00091">
    <property type="entry name" value="PAS"/>
    <property type="match status" value="2"/>
</dbReference>
<dbReference type="PANTHER" id="PTHR43719:SF30">
    <property type="entry name" value="TWO-COMPONENT SYSTEM RESPONSE REGULATOR"/>
    <property type="match status" value="1"/>
</dbReference>
<name>A0ABR3VS20_9PEZI</name>
<dbReference type="InterPro" id="IPR036097">
    <property type="entry name" value="HisK_dim/P_sf"/>
</dbReference>
<dbReference type="SUPFAM" id="SSF47384">
    <property type="entry name" value="Homodimeric domain of signal transducing histidine kinase"/>
    <property type="match status" value="1"/>
</dbReference>
<dbReference type="InterPro" id="IPR000014">
    <property type="entry name" value="PAS"/>
</dbReference>
<dbReference type="PANTHER" id="PTHR43719">
    <property type="entry name" value="TWO-COMPONENT HISTIDINE KINASE"/>
    <property type="match status" value="1"/>
</dbReference>
<evidence type="ECO:0000313" key="5">
    <source>
        <dbReference type="Proteomes" id="UP001586593"/>
    </source>
</evidence>
<reference evidence="4 5" key="1">
    <citation type="journal article" date="2024" name="Commun. Biol.">
        <title>Comparative genomic analysis of thermophilic fungi reveals convergent evolutionary adaptations and gene losses.</title>
        <authorList>
            <person name="Steindorff A.S."/>
            <person name="Aguilar-Pontes M.V."/>
            <person name="Robinson A.J."/>
            <person name="Andreopoulos B."/>
            <person name="LaButti K."/>
            <person name="Kuo A."/>
            <person name="Mondo S."/>
            <person name="Riley R."/>
            <person name="Otillar R."/>
            <person name="Haridas S."/>
            <person name="Lipzen A."/>
            <person name="Grimwood J."/>
            <person name="Schmutz J."/>
            <person name="Clum A."/>
            <person name="Reid I.D."/>
            <person name="Moisan M.C."/>
            <person name="Butler G."/>
            <person name="Nguyen T.T.M."/>
            <person name="Dewar K."/>
            <person name="Conant G."/>
            <person name="Drula E."/>
            <person name="Henrissat B."/>
            <person name="Hansel C."/>
            <person name="Singer S."/>
            <person name="Hutchinson M.I."/>
            <person name="de Vries R.P."/>
            <person name="Natvig D.O."/>
            <person name="Powell A.J."/>
            <person name="Tsang A."/>
            <person name="Grigoriev I.V."/>
        </authorList>
    </citation>
    <scope>NUCLEOTIDE SEQUENCE [LARGE SCALE GENOMIC DNA]</scope>
    <source>
        <strain evidence="4 5">ATCC 24622</strain>
    </source>
</reference>
<dbReference type="Pfam" id="PF13188">
    <property type="entry name" value="PAS_8"/>
    <property type="match status" value="1"/>
</dbReference>
<dbReference type="SMART" id="SM00388">
    <property type="entry name" value="HisKA"/>
    <property type="match status" value="1"/>
</dbReference>
<keyword evidence="1" id="KW-0597">Phosphoprotein</keyword>
<dbReference type="InterPro" id="IPR013767">
    <property type="entry name" value="PAS_fold"/>
</dbReference>
<organism evidence="4 5">
    <name type="scientific">Phialemonium thermophilum</name>
    <dbReference type="NCBI Taxonomy" id="223376"/>
    <lineage>
        <taxon>Eukaryota</taxon>
        <taxon>Fungi</taxon>
        <taxon>Dikarya</taxon>
        <taxon>Ascomycota</taxon>
        <taxon>Pezizomycotina</taxon>
        <taxon>Sordariomycetes</taxon>
        <taxon>Sordariomycetidae</taxon>
        <taxon>Cephalothecales</taxon>
        <taxon>Cephalothecaceae</taxon>
        <taxon>Phialemonium</taxon>
    </lineage>
</organism>
<evidence type="ECO:0000313" key="4">
    <source>
        <dbReference type="EMBL" id="KAL1844464.1"/>
    </source>
</evidence>
<gene>
    <name evidence="4" type="ORF">VTK73DRAFT_2466</name>
</gene>
<keyword evidence="5" id="KW-1185">Reference proteome</keyword>
<evidence type="ECO:0000256" key="2">
    <source>
        <dbReference type="SAM" id="MobiDB-lite"/>
    </source>
</evidence>
<sequence>MNPVLETTSMRLWERRTKMLIELGEVLITARDVKSYWAKTIQELEAVTPSYDIPLAILYSVDDDPDAAASVASSFSSPSSPSPRRTPGTYESTKVCRLEGTLGVPDGHPIVPPTLSLRDSDEGLAPVFREALRVRQPSLLETRNGSLPKHLLRGLQWRGFGDPCRAAVVCPLRPTKEENVMALLVLGLNPRRPYDNDYRQYIALLNQKLTTSLASTVLLEEEARRGRNMVEQAAYDQAMLKQKLEAQTKEATESMQKFQAVAEFIPVGMCFGDFEGNITFANDAWYRITGYPGGSIVGKQGLLSCVVDEDKPNVVRAYEELKTVSSVTFEFRLKRSRTSSNGHGTYATNGTHAAAATYDGDDGNNNNNNNNESIRRNPDPASSPLAAAASPSTQTSPSFERGDLDLCSLDDLPERHLAASAKAERAADGTVIRVLTCVTDVTLHKKTAEEAVRRAQQAENLRRMAEYATVGMYDMDLDGRLLGANNVFFEMCGLPKEDLTRVEIRPWEVCVCREDYPLLREKLDAMLQEGKVQTVEVRFKTPWVAEDNAGHRVVAPRWVLVTLLPVRDPERGIISFTGCLSDVSLQKWQLEREKQRKEDALESKRQQENFIDMTSHEMRNPLSAIVHCADAITGTLSKVQELLQTPVPPPHPPPPPPSPPAAAAVPVIPPSPTKTERRWDNAHNGNDDDAEKEDAEPDPFPSALAEAQHLIDDCIDNAETIAACAQHQKRIVDDVLIMSKLEYKLVTLAPTTVNAVDVVQEALKMFEIEARRVDINLSMEIDRSYYDLNHTYLDFDPSRLKQVLINLLTNALKFTKPAPPTPRAPSSSSPAPKTRPPQRTCPAKTPAMAPLHHPTTAASSTTTITTRRRGAASPSSSSSRSRTRARA</sequence>
<feature type="compositionally biased region" description="Low complexity" evidence="2">
    <location>
        <begin position="855"/>
        <end position="880"/>
    </location>
</feature>
<dbReference type="EMBL" id="JAZHXJ010001697">
    <property type="protein sequence ID" value="KAL1844464.1"/>
    <property type="molecule type" value="Genomic_DNA"/>
</dbReference>
<feature type="domain" description="PAS" evidence="3">
    <location>
        <begin position="254"/>
        <end position="325"/>
    </location>
</feature>
<dbReference type="InterPro" id="IPR003661">
    <property type="entry name" value="HisK_dim/P_dom"/>
</dbReference>
<dbReference type="Gene3D" id="3.30.450.20">
    <property type="entry name" value="PAS domain"/>
    <property type="match status" value="2"/>
</dbReference>
<dbReference type="CDD" id="cd00082">
    <property type="entry name" value="HisKA"/>
    <property type="match status" value="1"/>
</dbReference>
<dbReference type="InterPro" id="IPR050956">
    <property type="entry name" value="2C_system_His_kinase"/>
</dbReference>
<feature type="compositionally biased region" description="Pro residues" evidence="2">
    <location>
        <begin position="646"/>
        <end position="660"/>
    </location>
</feature>
<evidence type="ECO:0000259" key="3">
    <source>
        <dbReference type="PROSITE" id="PS50112"/>
    </source>
</evidence>
<feature type="compositionally biased region" description="Low complexity" evidence="2">
    <location>
        <begin position="379"/>
        <end position="398"/>
    </location>
</feature>
<dbReference type="InterPro" id="IPR035965">
    <property type="entry name" value="PAS-like_dom_sf"/>
</dbReference>
<protein>
    <recommendedName>
        <fullName evidence="3">PAS domain-containing protein</fullName>
    </recommendedName>
</protein>
<proteinExistence type="predicted"/>